<reference evidence="2" key="1">
    <citation type="submission" date="2013-04" db="EMBL/GenBank/DDBJ databases">
        <title>Thioclava sp. 13D2W-2 Genome Sequencing.</title>
        <authorList>
            <person name="Lai Q."/>
            <person name="Li G."/>
            <person name="Shao Z."/>
        </authorList>
    </citation>
    <scope>NUCLEOTIDE SEQUENCE [LARGE SCALE GENOMIC DNA]</scope>
    <source>
        <strain evidence="2">13D2W-2</strain>
    </source>
</reference>
<keyword evidence="2" id="KW-1185">Reference proteome</keyword>
<dbReference type="InterPro" id="IPR042081">
    <property type="entry name" value="RNA_2'-PTrans_C"/>
</dbReference>
<evidence type="ECO:0000313" key="2">
    <source>
        <dbReference type="Proteomes" id="UP000028607"/>
    </source>
</evidence>
<sequence>MRGYSVLHVDAAGLHASGHDFFQSDNGVWLVDEVQTGYFSL</sequence>
<reference evidence="1 2" key="2">
    <citation type="journal article" date="2015" name="Antonie Van Leeuwenhoek">
        <title>Thioclava indica sp. nov., isolated from surface seawater of the Indian Ocean.</title>
        <authorList>
            <person name="Liu Y."/>
            <person name="Lai Q."/>
            <person name="Du J."/>
            <person name="Xu H."/>
            <person name="Jiang L."/>
            <person name="Shao Z."/>
        </authorList>
    </citation>
    <scope>NUCLEOTIDE SEQUENCE [LARGE SCALE GENOMIC DNA]</scope>
    <source>
        <strain evidence="1 2">13D2W-2</strain>
    </source>
</reference>
<dbReference type="Proteomes" id="UP000028607">
    <property type="component" value="Unassembled WGS sequence"/>
</dbReference>
<accession>A0A085TVY2</accession>
<dbReference type="SUPFAM" id="SSF56399">
    <property type="entry name" value="ADP-ribosylation"/>
    <property type="match status" value="1"/>
</dbReference>
<gene>
    <name evidence="1" type="ORF">DW2_09949</name>
</gene>
<dbReference type="EMBL" id="AQRC01000007">
    <property type="protein sequence ID" value="KFE34879.1"/>
    <property type="molecule type" value="Genomic_DNA"/>
</dbReference>
<dbReference type="Gene3D" id="3.20.170.30">
    <property type="match status" value="1"/>
</dbReference>
<organism evidence="1 2">
    <name type="scientific">Thioclava atlantica</name>
    <dbReference type="NCBI Taxonomy" id="1317124"/>
    <lineage>
        <taxon>Bacteria</taxon>
        <taxon>Pseudomonadati</taxon>
        <taxon>Pseudomonadota</taxon>
        <taxon>Alphaproteobacteria</taxon>
        <taxon>Rhodobacterales</taxon>
        <taxon>Paracoccaceae</taxon>
        <taxon>Thioclava</taxon>
    </lineage>
</organism>
<comment type="caution">
    <text evidence="1">The sequence shown here is derived from an EMBL/GenBank/DDBJ whole genome shotgun (WGS) entry which is preliminary data.</text>
</comment>
<proteinExistence type="predicted"/>
<keyword evidence="1" id="KW-0808">Transferase</keyword>
<evidence type="ECO:0000313" key="1">
    <source>
        <dbReference type="EMBL" id="KFE34879.1"/>
    </source>
</evidence>
<dbReference type="GO" id="GO:0016740">
    <property type="term" value="F:transferase activity"/>
    <property type="evidence" value="ECO:0007669"/>
    <property type="project" value="UniProtKB-KW"/>
</dbReference>
<protein>
    <submittedName>
        <fullName evidence="1">RNA 2'-phosphotransferase</fullName>
    </submittedName>
</protein>
<dbReference type="AlphaFoldDB" id="A0A085TVY2"/>
<name>A0A085TVY2_9RHOB</name>